<organism evidence="1 2">
    <name type="scientific">Paraburkholderia bengalensis</name>
    <dbReference type="NCBI Taxonomy" id="2747562"/>
    <lineage>
        <taxon>Bacteria</taxon>
        <taxon>Pseudomonadati</taxon>
        <taxon>Pseudomonadota</taxon>
        <taxon>Betaproteobacteria</taxon>
        <taxon>Burkholderiales</taxon>
        <taxon>Burkholderiaceae</taxon>
        <taxon>Paraburkholderia</taxon>
    </lineage>
</organism>
<protein>
    <submittedName>
        <fullName evidence="1">Uncharacterized protein</fullName>
    </submittedName>
</protein>
<comment type="caution">
    <text evidence="1">The sequence shown here is derived from an EMBL/GenBank/DDBJ whole genome shotgun (WGS) entry which is preliminary data.</text>
</comment>
<name>A0ABU8ILF1_9BURK</name>
<keyword evidence="2" id="KW-1185">Reference proteome</keyword>
<sequence length="228" mass="25862">MKRFERNMRKTSVVSAQLFRRNRTSSRLLPLPDSESLISRDGVVAAKDRTGERFLHERRRHEADAVGSIYQTSRALWPDISAVWSVEEYLAVLGNIKSNGEHSGRCGQQAVPRSTVKSMSRRRGTAAIFYHTYETSPIAADDRILDFASSCEIELCRESINAMKDRLVSHIVDRAGCSSLKAAVFVLQNTRHMTEFECLFLQRIRHDLAEKCLSVSLITGPHEVLNRQ</sequence>
<dbReference type="EMBL" id="JACFYJ010000003">
    <property type="protein sequence ID" value="MEI5996277.1"/>
    <property type="molecule type" value="Genomic_DNA"/>
</dbReference>
<gene>
    <name evidence="1" type="ORF">H3V53_03365</name>
</gene>
<proteinExistence type="predicted"/>
<evidence type="ECO:0000313" key="2">
    <source>
        <dbReference type="Proteomes" id="UP001386437"/>
    </source>
</evidence>
<dbReference type="RefSeq" id="WP_336596714.1">
    <property type="nucleotide sequence ID" value="NZ_JACFYJ010000003.1"/>
</dbReference>
<dbReference type="Proteomes" id="UP001386437">
    <property type="component" value="Unassembled WGS sequence"/>
</dbReference>
<evidence type="ECO:0000313" key="1">
    <source>
        <dbReference type="EMBL" id="MEI5996277.1"/>
    </source>
</evidence>
<accession>A0ABU8ILF1</accession>
<reference evidence="1 2" key="1">
    <citation type="journal article" date="2022" name="Arch. Microbiol.">
        <title>Paraburkholderia bengalensis sp. nov. isolated from roots of Oryza sativa, IR64.</title>
        <authorList>
            <person name="Nag P."/>
            <person name="Mondal N."/>
            <person name="Sarkar J."/>
            <person name="Das S."/>
        </authorList>
    </citation>
    <scope>NUCLEOTIDE SEQUENCE [LARGE SCALE GENOMIC DNA]</scope>
    <source>
        <strain evidence="1 2">IR64_4_BI</strain>
    </source>
</reference>